<evidence type="ECO:0000259" key="1">
    <source>
        <dbReference type="PROSITE" id="PS50995"/>
    </source>
</evidence>
<reference evidence="2 3" key="1">
    <citation type="submission" date="2021-03" db="EMBL/GenBank/DDBJ databases">
        <title>Actinoplanes flavus sp. nov., a novel actinomycete isolated from Coconut Palm rhizosphere soil.</title>
        <authorList>
            <person name="Luo X."/>
        </authorList>
    </citation>
    <scope>NUCLEOTIDE SEQUENCE [LARGE SCALE GENOMIC DNA]</scope>
    <source>
        <strain evidence="2 3">NEAU-H7</strain>
    </source>
</reference>
<sequence length="160" mass="17312">MTDGDTPRAQLNGEIITELHRYAGHVQQIGGTFAARHGLGAADLQALMLIVAGERSGQPVTPGELREALNFSSGSITGLIDRLEAAGHVYRGRDADDRRKVLLRQAAPAVAVARGFFGPIARRTEAVLDDFTEPELDVVRRFLAALSTAMGEHRDDLRAR</sequence>
<dbReference type="PANTHER" id="PTHR33164:SF106">
    <property type="entry name" value="TRANSCRIPTIONAL REGULATORY PROTEIN"/>
    <property type="match status" value="1"/>
</dbReference>
<dbReference type="Pfam" id="PF12802">
    <property type="entry name" value="MarR_2"/>
    <property type="match status" value="1"/>
</dbReference>
<dbReference type="RefSeq" id="WP_208465780.1">
    <property type="nucleotide sequence ID" value="NZ_JAGFNS010000002.1"/>
</dbReference>
<dbReference type="PRINTS" id="PR00598">
    <property type="entry name" value="HTHMARR"/>
</dbReference>
<dbReference type="InterPro" id="IPR036388">
    <property type="entry name" value="WH-like_DNA-bd_sf"/>
</dbReference>
<dbReference type="SMART" id="SM00347">
    <property type="entry name" value="HTH_MARR"/>
    <property type="match status" value="1"/>
</dbReference>
<keyword evidence="3" id="KW-1185">Reference proteome</keyword>
<dbReference type="InterPro" id="IPR036390">
    <property type="entry name" value="WH_DNA-bd_sf"/>
</dbReference>
<gene>
    <name evidence="2" type="ORF">J5X75_03405</name>
</gene>
<dbReference type="PROSITE" id="PS50995">
    <property type="entry name" value="HTH_MARR_2"/>
    <property type="match status" value="1"/>
</dbReference>
<dbReference type="EMBL" id="JAGFNS010000002">
    <property type="protein sequence ID" value="MBO3736563.1"/>
    <property type="molecule type" value="Genomic_DNA"/>
</dbReference>
<name>A0ABS3UFL1_9ACTN</name>
<dbReference type="Gene3D" id="1.10.10.10">
    <property type="entry name" value="Winged helix-like DNA-binding domain superfamily/Winged helix DNA-binding domain"/>
    <property type="match status" value="1"/>
</dbReference>
<comment type="caution">
    <text evidence="2">The sequence shown here is derived from an EMBL/GenBank/DDBJ whole genome shotgun (WGS) entry which is preliminary data.</text>
</comment>
<protein>
    <submittedName>
        <fullName evidence="2">MarR family transcriptional regulator</fullName>
    </submittedName>
</protein>
<dbReference type="Proteomes" id="UP000679690">
    <property type="component" value="Unassembled WGS sequence"/>
</dbReference>
<dbReference type="InterPro" id="IPR000835">
    <property type="entry name" value="HTH_MarR-typ"/>
</dbReference>
<evidence type="ECO:0000313" key="2">
    <source>
        <dbReference type="EMBL" id="MBO3736563.1"/>
    </source>
</evidence>
<organism evidence="2 3">
    <name type="scientific">Actinoplanes flavus</name>
    <dbReference type="NCBI Taxonomy" id="2820290"/>
    <lineage>
        <taxon>Bacteria</taxon>
        <taxon>Bacillati</taxon>
        <taxon>Actinomycetota</taxon>
        <taxon>Actinomycetes</taxon>
        <taxon>Micromonosporales</taxon>
        <taxon>Micromonosporaceae</taxon>
        <taxon>Actinoplanes</taxon>
    </lineage>
</organism>
<proteinExistence type="predicted"/>
<dbReference type="SUPFAM" id="SSF46785">
    <property type="entry name" value="Winged helix' DNA-binding domain"/>
    <property type="match status" value="1"/>
</dbReference>
<dbReference type="InterPro" id="IPR039422">
    <property type="entry name" value="MarR/SlyA-like"/>
</dbReference>
<evidence type="ECO:0000313" key="3">
    <source>
        <dbReference type="Proteomes" id="UP000679690"/>
    </source>
</evidence>
<feature type="domain" description="HTH marR-type" evidence="1">
    <location>
        <begin position="12"/>
        <end position="148"/>
    </location>
</feature>
<dbReference type="PANTHER" id="PTHR33164">
    <property type="entry name" value="TRANSCRIPTIONAL REGULATOR, MARR FAMILY"/>
    <property type="match status" value="1"/>
</dbReference>
<accession>A0ABS3UFL1</accession>